<organism evidence="2 3">
    <name type="scientific">Catellatospora methionotrophica</name>
    <dbReference type="NCBI Taxonomy" id="121620"/>
    <lineage>
        <taxon>Bacteria</taxon>
        <taxon>Bacillati</taxon>
        <taxon>Actinomycetota</taxon>
        <taxon>Actinomycetes</taxon>
        <taxon>Micromonosporales</taxon>
        <taxon>Micromonosporaceae</taxon>
        <taxon>Catellatospora</taxon>
    </lineage>
</organism>
<dbReference type="Proteomes" id="UP000660339">
    <property type="component" value="Unassembled WGS sequence"/>
</dbReference>
<gene>
    <name evidence="2" type="ORF">Cme02nite_12840</name>
</gene>
<reference evidence="2" key="1">
    <citation type="submission" date="2021-01" db="EMBL/GenBank/DDBJ databases">
        <title>Whole genome shotgun sequence of Catellatospora methionotrophica NBRC 14553.</title>
        <authorList>
            <person name="Komaki H."/>
            <person name="Tamura T."/>
        </authorList>
    </citation>
    <scope>NUCLEOTIDE SEQUENCE</scope>
    <source>
        <strain evidence="2">NBRC 14553</strain>
    </source>
</reference>
<dbReference type="AlphaFoldDB" id="A0A8J3L6B1"/>
<proteinExistence type="predicted"/>
<feature type="compositionally biased region" description="Basic residues" evidence="1">
    <location>
        <begin position="37"/>
        <end position="50"/>
    </location>
</feature>
<evidence type="ECO:0000313" key="3">
    <source>
        <dbReference type="Proteomes" id="UP000660339"/>
    </source>
</evidence>
<evidence type="ECO:0000313" key="2">
    <source>
        <dbReference type="EMBL" id="GIG12952.1"/>
    </source>
</evidence>
<protein>
    <submittedName>
        <fullName evidence="2">Uncharacterized protein</fullName>
    </submittedName>
</protein>
<evidence type="ECO:0000256" key="1">
    <source>
        <dbReference type="SAM" id="MobiDB-lite"/>
    </source>
</evidence>
<dbReference type="EMBL" id="BONJ01000004">
    <property type="protein sequence ID" value="GIG12952.1"/>
    <property type="molecule type" value="Genomic_DNA"/>
</dbReference>
<sequence length="80" mass="8957">MRLSQLTPAASARSRFGPVRDTLLGNTRGEALTNRPYRYRGGRVPHRRTRGAAPFHGSEAPRLVFYLRANGSVRGVRLPR</sequence>
<name>A0A8J3L6B1_9ACTN</name>
<feature type="region of interest" description="Disordered" evidence="1">
    <location>
        <begin position="1"/>
        <end position="55"/>
    </location>
</feature>
<accession>A0A8J3L6B1</accession>
<comment type="caution">
    <text evidence="2">The sequence shown here is derived from an EMBL/GenBank/DDBJ whole genome shotgun (WGS) entry which is preliminary data.</text>
</comment>
<keyword evidence="3" id="KW-1185">Reference proteome</keyword>